<dbReference type="InterPro" id="IPR012340">
    <property type="entry name" value="NA-bd_OB-fold"/>
</dbReference>
<keyword evidence="5 16" id="KW-0820">tRNA-binding</keyword>
<dbReference type="AlphaFoldDB" id="A0A1M5WE51"/>
<evidence type="ECO:0000256" key="15">
    <source>
        <dbReference type="HAMAP-Rule" id="MF_00283"/>
    </source>
</evidence>
<dbReference type="InterPro" id="IPR005147">
    <property type="entry name" value="tRNA_synthase_B5-dom"/>
</dbReference>
<dbReference type="Pfam" id="PF03147">
    <property type="entry name" value="FDX-ACB"/>
    <property type="match status" value="1"/>
</dbReference>
<dbReference type="SMART" id="SM00896">
    <property type="entry name" value="FDX-ACB"/>
    <property type="match status" value="1"/>
</dbReference>
<dbReference type="Gene3D" id="3.30.70.380">
    <property type="entry name" value="Ferrodoxin-fold anticodon-binding domain"/>
    <property type="match status" value="1"/>
</dbReference>
<feature type="binding site" evidence="15">
    <location>
        <position position="467"/>
    </location>
    <ligand>
        <name>Mg(2+)</name>
        <dbReference type="ChEBI" id="CHEBI:18420"/>
        <note>shared with alpha subunit</note>
    </ligand>
</feature>
<dbReference type="OrthoDB" id="9805455at2"/>
<dbReference type="GO" id="GO:0140096">
    <property type="term" value="F:catalytic activity, acting on a protein"/>
    <property type="evidence" value="ECO:0007669"/>
    <property type="project" value="UniProtKB-ARBA"/>
</dbReference>
<keyword evidence="9 15" id="KW-0067">ATP-binding</keyword>
<comment type="subcellular location">
    <subcellularLocation>
        <location evidence="1 15">Cytoplasm</location>
    </subcellularLocation>
</comment>
<dbReference type="FunFam" id="2.40.50.140:FF:000045">
    <property type="entry name" value="Phenylalanine--tRNA ligase beta subunit"/>
    <property type="match status" value="1"/>
</dbReference>
<dbReference type="Pfam" id="PF03484">
    <property type="entry name" value="B5"/>
    <property type="match status" value="1"/>
</dbReference>
<proteinExistence type="inferred from homology"/>
<dbReference type="PANTHER" id="PTHR10947:SF0">
    <property type="entry name" value="PHENYLALANINE--TRNA LIGASE BETA SUBUNIT"/>
    <property type="match status" value="1"/>
</dbReference>
<evidence type="ECO:0000256" key="2">
    <source>
        <dbReference type="ARBA" id="ARBA00008653"/>
    </source>
</evidence>
<dbReference type="GO" id="GO:0009328">
    <property type="term" value="C:phenylalanine-tRNA ligase complex"/>
    <property type="evidence" value="ECO:0007669"/>
    <property type="project" value="TreeGrafter"/>
</dbReference>
<dbReference type="Proteomes" id="UP000183995">
    <property type="component" value="Unassembled WGS sequence"/>
</dbReference>
<evidence type="ECO:0000256" key="7">
    <source>
        <dbReference type="ARBA" id="ARBA00022723"/>
    </source>
</evidence>
<comment type="similarity">
    <text evidence="2 15">Belongs to the phenylalanyl-tRNA synthetase beta subunit family. Type 1 subfamily.</text>
</comment>
<evidence type="ECO:0000256" key="1">
    <source>
        <dbReference type="ARBA" id="ARBA00004496"/>
    </source>
</evidence>
<dbReference type="GO" id="GO:0004826">
    <property type="term" value="F:phenylalanine-tRNA ligase activity"/>
    <property type="evidence" value="ECO:0007669"/>
    <property type="project" value="UniProtKB-UniRule"/>
</dbReference>
<evidence type="ECO:0000259" key="18">
    <source>
        <dbReference type="PROSITE" id="PS51447"/>
    </source>
</evidence>
<dbReference type="SMART" id="SM00873">
    <property type="entry name" value="B3_4"/>
    <property type="match status" value="1"/>
</dbReference>
<evidence type="ECO:0000256" key="16">
    <source>
        <dbReference type="PROSITE-ProRule" id="PRU00209"/>
    </source>
</evidence>
<dbReference type="Gene3D" id="3.30.56.10">
    <property type="match status" value="2"/>
</dbReference>
<dbReference type="PANTHER" id="PTHR10947">
    <property type="entry name" value="PHENYLALANYL-TRNA SYNTHETASE BETA CHAIN AND LEUCINE-RICH REPEAT-CONTAINING PROTEIN 47"/>
    <property type="match status" value="1"/>
</dbReference>
<comment type="subunit">
    <text evidence="3 15">Tetramer of two alpha and two beta subunits.</text>
</comment>
<feature type="binding site" evidence="15">
    <location>
        <position position="466"/>
    </location>
    <ligand>
        <name>Mg(2+)</name>
        <dbReference type="ChEBI" id="CHEBI:18420"/>
        <note>shared with alpha subunit</note>
    </ligand>
</feature>
<comment type="catalytic activity">
    <reaction evidence="14 15">
        <text>tRNA(Phe) + L-phenylalanine + ATP = L-phenylalanyl-tRNA(Phe) + AMP + diphosphate + H(+)</text>
        <dbReference type="Rhea" id="RHEA:19413"/>
        <dbReference type="Rhea" id="RHEA-COMP:9668"/>
        <dbReference type="Rhea" id="RHEA-COMP:9699"/>
        <dbReference type="ChEBI" id="CHEBI:15378"/>
        <dbReference type="ChEBI" id="CHEBI:30616"/>
        <dbReference type="ChEBI" id="CHEBI:33019"/>
        <dbReference type="ChEBI" id="CHEBI:58095"/>
        <dbReference type="ChEBI" id="CHEBI:78442"/>
        <dbReference type="ChEBI" id="CHEBI:78531"/>
        <dbReference type="ChEBI" id="CHEBI:456215"/>
        <dbReference type="EC" id="6.1.1.20"/>
    </reaction>
</comment>
<dbReference type="InterPro" id="IPR009061">
    <property type="entry name" value="DNA-bd_dom_put_sf"/>
</dbReference>
<keyword evidence="21" id="KW-1185">Reference proteome</keyword>
<dbReference type="HAMAP" id="MF_00283">
    <property type="entry name" value="Phe_tRNA_synth_beta1"/>
    <property type="match status" value="1"/>
</dbReference>
<dbReference type="PROSITE" id="PS50886">
    <property type="entry name" value="TRBD"/>
    <property type="match status" value="1"/>
</dbReference>
<evidence type="ECO:0000259" key="17">
    <source>
        <dbReference type="PROSITE" id="PS50886"/>
    </source>
</evidence>
<evidence type="ECO:0000313" key="21">
    <source>
        <dbReference type="Proteomes" id="UP000183995"/>
    </source>
</evidence>
<dbReference type="GO" id="GO:0005524">
    <property type="term" value="F:ATP binding"/>
    <property type="evidence" value="ECO:0007669"/>
    <property type="project" value="UniProtKB-UniRule"/>
</dbReference>
<dbReference type="Pfam" id="PF01588">
    <property type="entry name" value="tRNA_bind"/>
    <property type="match status" value="1"/>
</dbReference>
<accession>A0A1M5WE51</accession>
<keyword evidence="8 15" id="KW-0547">Nucleotide-binding</keyword>
<dbReference type="InterPro" id="IPR045864">
    <property type="entry name" value="aa-tRNA-synth_II/BPL/LPL"/>
</dbReference>
<dbReference type="EMBL" id="FQXV01000003">
    <property type="protein sequence ID" value="SHH85740.1"/>
    <property type="molecule type" value="Genomic_DNA"/>
</dbReference>
<dbReference type="NCBIfam" id="NF045760">
    <property type="entry name" value="YtpR"/>
    <property type="match status" value="1"/>
</dbReference>
<evidence type="ECO:0000256" key="14">
    <source>
        <dbReference type="ARBA" id="ARBA00049255"/>
    </source>
</evidence>
<evidence type="ECO:0000256" key="12">
    <source>
        <dbReference type="ARBA" id="ARBA00022917"/>
    </source>
</evidence>
<evidence type="ECO:0000313" key="20">
    <source>
        <dbReference type="EMBL" id="SHH85740.1"/>
    </source>
</evidence>
<dbReference type="SUPFAM" id="SSF56037">
    <property type="entry name" value="PheT/TilS domain"/>
    <property type="match status" value="1"/>
</dbReference>
<dbReference type="InterPro" id="IPR045060">
    <property type="entry name" value="Phe-tRNA-ligase_IIc_bsu"/>
</dbReference>
<dbReference type="CDD" id="cd00769">
    <property type="entry name" value="PheRS_beta_core"/>
    <property type="match status" value="1"/>
</dbReference>
<dbReference type="Gene3D" id="3.30.930.10">
    <property type="entry name" value="Bira Bifunctional Protein, Domain 2"/>
    <property type="match status" value="1"/>
</dbReference>
<dbReference type="InterPro" id="IPR005121">
    <property type="entry name" value="Fdx_antiC-bd"/>
</dbReference>
<feature type="binding site" evidence="15">
    <location>
        <position position="457"/>
    </location>
    <ligand>
        <name>Mg(2+)</name>
        <dbReference type="ChEBI" id="CHEBI:18420"/>
        <note>shared with alpha subunit</note>
    </ligand>
</feature>
<dbReference type="Pfam" id="PF03483">
    <property type="entry name" value="B3_4"/>
    <property type="match status" value="1"/>
</dbReference>
<evidence type="ECO:0000256" key="10">
    <source>
        <dbReference type="ARBA" id="ARBA00022842"/>
    </source>
</evidence>
<dbReference type="SUPFAM" id="SSF55681">
    <property type="entry name" value="Class II aaRS and biotin synthetases"/>
    <property type="match status" value="1"/>
</dbReference>
<keyword evidence="6 15" id="KW-0436">Ligase</keyword>
<dbReference type="FunFam" id="3.30.70.380:FF:000001">
    <property type="entry name" value="Phenylalanine--tRNA ligase beta subunit"/>
    <property type="match status" value="1"/>
</dbReference>
<dbReference type="NCBIfam" id="TIGR00472">
    <property type="entry name" value="pheT_bact"/>
    <property type="match status" value="1"/>
</dbReference>
<keyword evidence="13 15" id="KW-0030">Aminoacyl-tRNA synthetase</keyword>
<evidence type="ECO:0000256" key="11">
    <source>
        <dbReference type="ARBA" id="ARBA00022884"/>
    </source>
</evidence>
<dbReference type="PROSITE" id="PS51447">
    <property type="entry name" value="FDX_ACB"/>
    <property type="match status" value="1"/>
</dbReference>
<dbReference type="EC" id="6.1.1.20" evidence="15"/>
<dbReference type="CDD" id="cd02796">
    <property type="entry name" value="tRNA_bind_bactPheRS"/>
    <property type="match status" value="1"/>
</dbReference>
<evidence type="ECO:0000256" key="4">
    <source>
        <dbReference type="ARBA" id="ARBA00022490"/>
    </source>
</evidence>
<evidence type="ECO:0000259" key="19">
    <source>
        <dbReference type="PROSITE" id="PS51483"/>
    </source>
</evidence>
<evidence type="ECO:0000256" key="5">
    <source>
        <dbReference type="ARBA" id="ARBA00022555"/>
    </source>
</evidence>
<dbReference type="Pfam" id="PF17759">
    <property type="entry name" value="tRNA_synthFbeta"/>
    <property type="match status" value="1"/>
</dbReference>
<evidence type="ECO:0000256" key="6">
    <source>
        <dbReference type="ARBA" id="ARBA00022598"/>
    </source>
</evidence>
<dbReference type="SUPFAM" id="SSF46955">
    <property type="entry name" value="Putative DNA-binding domain"/>
    <property type="match status" value="1"/>
</dbReference>
<feature type="domain" description="FDX-ACB" evidence="18">
    <location>
        <begin position="696"/>
        <end position="789"/>
    </location>
</feature>
<evidence type="ECO:0000256" key="3">
    <source>
        <dbReference type="ARBA" id="ARBA00011209"/>
    </source>
</evidence>
<dbReference type="SUPFAM" id="SSF50249">
    <property type="entry name" value="Nucleic acid-binding proteins"/>
    <property type="match status" value="1"/>
</dbReference>
<feature type="binding site" evidence="15">
    <location>
        <position position="463"/>
    </location>
    <ligand>
        <name>Mg(2+)</name>
        <dbReference type="ChEBI" id="CHEBI:18420"/>
        <note>shared with alpha subunit</note>
    </ligand>
</feature>
<comment type="cofactor">
    <cofactor evidence="15">
        <name>Mg(2+)</name>
        <dbReference type="ChEBI" id="CHEBI:18420"/>
    </cofactor>
    <text evidence="15">Binds 2 magnesium ions per tetramer.</text>
</comment>
<dbReference type="GO" id="GO:0000049">
    <property type="term" value="F:tRNA binding"/>
    <property type="evidence" value="ECO:0007669"/>
    <property type="project" value="UniProtKB-UniRule"/>
</dbReference>
<dbReference type="SUPFAM" id="SSF54991">
    <property type="entry name" value="Anticodon-binding domain of PheRS"/>
    <property type="match status" value="1"/>
</dbReference>
<protein>
    <recommendedName>
        <fullName evidence="15">Phenylalanine--tRNA ligase beta subunit</fullName>
        <ecNumber evidence="15">6.1.1.20</ecNumber>
    </recommendedName>
    <alternativeName>
        <fullName evidence="15">Phenylalanyl-tRNA synthetase beta subunit</fullName>
        <shortName evidence="15">PheRS</shortName>
    </alternativeName>
</protein>
<dbReference type="STRING" id="1123282.SAMN02745823_01220"/>
<dbReference type="InterPro" id="IPR004532">
    <property type="entry name" value="Phe-tRNA-ligase_IIc_bsu_bact"/>
</dbReference>
<keyword evidence="11 16" id="KW-0694">RNA-binding</keyword>
<dbReference type="PROSITE" id="PS51483">
    <property type="entry name" value="B5"/>
    <property type="match status" value="1"/>
</dbReference>
<dbReference type="Gene3D" id="3.50.40.10">
    <property type="entry name" value="Phenylalanyl-trna Synthetase, Chain B, domain 3"/>
    <property type="match status" value="1"/>
</dbReference>
<dbReference type="InterPro" id="IPR033714">
    <property type="entry name" value="tRNA_bind_bactPheRS"/>
</dbReference>
<gene>
    <name evidence="15" type="primary">pheT</name>
    <name evidence="20" type="ORF">SAMN02745823_01220</name>
</gene>
<dbReference type="SMART" id="SM00874">
    <property type="entry name" value="B5"/>
    <property type="match status" value="1"/>
</dbReference>
<dbReference type="InterPro" id="IPR002547">
    <property type="entry name" value="tRNA-bd_dom"/>
</dbReference>
<feature type="domain" description="TRNA-binding" evidence="17">
    <location>
        <begin position="39"/>
        <end position="154"/>
    </location>
</feature>
<keyword evidence="7 15" id="KW-0479">Metal-binding</keyword>
<reference evidence="20 21" key="1">
    <citation type="submission" date="2016-11" db="EMBL/GenBank/DDBJ databases">
        <authorList>
            <person name="Jaros S."/>
            <person name="Januszkiewicz K."/>
            <person name="Wedrychowicz H."/>
        </authorList>
    </citation>
    <scope>NUCLEOTIDE SEQUENCE [LARGE SCALE GENOMIC DNA]</scope>
    <source>
        <strain evidence="20 21">DSM 10068</strain>
    </source>
</reference>
<dbReference type="RefSeq" id="WP_073076770.1">
    <property type="nucleotide sequence ID" value="NZ_FQXV01000003.1"/>
</dbReference>
<dbReference type="InterPro" id="IPR020825">
    <property type="entry name" value="Phe-tRNA_synthase-like_B3/B4"/>
</dbReference>
<feature type="domain" description="B5" evidence="19">
    <location>
        <begin position="408"/>
        <end position="479"/>
    </location>
</feature>
<evidence type="ECO:0000256" key="13">
    <source>
        <dbReference type="ARBA" id="ARBA00023146"/>
    </source>
</evidence>
<evidence type="ECO:0000256" key="8">
    <source>
        <dbReference type="ARBA" id="ARBA00022741"/>
    </source>
</evidence>
<dbReference type="InterPro" id="IPR041616">
    <property type="entry name" value="PheRS_beta_core"/>
</dbReference>
<dbReference type="GO" id="GO:0000287">
    <property type="term" value="F:magnesium ion binding"/>
    <property type="evidence" value="ECO:0007669"/>
    <property type="project" value="UniProtKB-UniRule"/>
</dbReference>
<dbReference type="InterPro" id="IPR005146">
    <property type="entry name" value="B3/B4_tRNA-bd"/>
</dbReference>
<keyword evidence="12 15" id="KW-0648">Protein biosynthesis</keyword>
<keyword evidence="4 15" id="KW-0963">Cytoplasm</keyword>
<evidence type="ECO:0000256" key="9">
    <source>
        <dbReference type="ARBA" id="ARBA00022840"/>
    </source>
</evidence>
<name>A0A1M5WE51_9FIRM</name>
<sequence length="789" mass="86638">MDLSRKWLSAYTDITAFSKEYADKMTMSGSKVELIREPSEEIKNVLVGQVKEIYRHPDSDHMWVCQVDVGQAEPIQIVTGAQNVRAGDLVPVAMHKSFLPGGKKIEKGKLRGLVSNGMLCSLGELGLDKHDFPYAEEDGIFILQEDCKPGDDIRPVIGADDSIVEFEITNNRPDCLSVIGLARESAVTFGTELHIPEPKVRGGSGDIAEQLAIEIENPDLCPRYTARMIKNIRIEPSPKWLRQRLRAAGVRPINNIVDITNYVMLEYGQPMHAFDYACLDGGRIVVRTARPGETIHTLDGTPRALTADMLVIADAKKPVGVAGVMGGENSEITENTKYAVFESASFNGISIRKTAMALNMRTDASSRFEKGLDPENTFRAVQRACELVEELGAGEVLDGVVDITAKQYLPRTLQLEPEKICRLLGAEIPAGFMIETLQKLGFTVSGETVTVPSWRGDVEHYSDLAEEVARFYGYNVIAPAMFGGETVAGGLTEKQALERHVGQVLRGMGFSEIYTYSFISPAAYDKIKLNSDSILRKSTVILNPLGEDTSVMRTTALPSMLETLARNMNYRNQNVRLYEMAKVYRPSGETLPDERLILTLGAYGKTDFFAVKGCVEALLCDLRIPDVRFEADRGNPSYHPGRCAAVYSGKTVIGVIGQIHPAVDKTYDLGETYTAELDFTTLLTCRAAEGKYAPLPRFPAVERDIALVCDAAVTVGALEDCIKRGGGALLREVELFDIYTGSQVPQGKKSVAFALKLRADDMTLTDEHADEATKKILALLEKETGAVIR</sequence>
<dbReference type="Gene3D" id="2.40.50.140">
    <property type="entry name" value="Nucleic acid-binding proteins"/>
    <property type="match status" value="1"/>
</dbReference>
<organism evidence="20 21">
    <name type="scientific">Sporobacter termitidis DSM 10068</name>
    <dbReference type="NCBI Taxonomy" id="1123282"/>
    <lineage>
        <taxon>Bacteria</taxon>
        <taxon>Bacillati</taxon>
        <taxon>Bacillota</taxon>
        <taxon>Clostridia</taxon>
        <taxon>Eubacteriales</taxon>
        <taxon>Oscillospiraceae</taxon>
        <taxon>Sporobacter</taxon>
    </lineage>
</organism>
<dbReference type="FunFam" id="3.50.40.10:FF:000001">
    <property type="entry name" value="Phenylalanine--tRNA ligase beta subunit"/>
    <property type="match status" value="1"/>
</dbReference>
<keyword evidence="10 15" id="KW-0460">Magnesium</keyword>
<dbReference type="InterPro" id="IPR036690">
    <property type="entry name" value="Fdx_antiC-bd_sf"/>
</dbReference>
<dbReference type="GO" id="GO:0016740">
    <property type="term" value="F:transferase activity"/>
    <property type="evidence" value="ECO:0007669"/>
    <property type="project" value="UniProtKB-ARBA"/>
</dbReference>
<dbReference type="GO" id="GO:0006432">
    <property type="term" value="P:phenylalanyl-tRNA aminoacylation"/>
    <property type="evidence" value="ECO:0007669"/>
    <property type="project" value="UniProtKB-UniRule"/>
</dbReference>